<dbReference type="InterPro" id="IPR036515">
    <property type="entry name" value="Transposase_17_sf"/>
</dbReference>
<dbReference type="NCBIfam" id="NF033573">
    <property type="entry name" value="transpos_IS200"/>
    <property type="match status" value="1"/>
</dbReference>
<organism evidence="2 3">
    <name type="scientific">Francisella philomiragia</name>
    <dbReference type="NCBI Taxonomy" id="28110"/>
    <lineage>
        <taxon>Bacteria</taxon>
        <taxon>Pseudomonadati</taxon>
        <taxon>Pseudomonadota</taxon>
        <taxon>Gammaproteobacteria</taxon>
        <taxon>Thiotrichales</taxon>
        <taxon>Francisellaceae</taxon>
        <taxon>Francisella</taxon>
    </lineage>
</organism>
<feature type="domain" description="Transposase IS200-like" evidence="1">
    <location>
        <begin position="18"/>
        <end position="139"/>
    </location>
</feature>
<dbReference type="GO" id="GO:0006313">
    <property type="term" value="P:DNA transposition"/>
    <property type="evidence" value="ECO:0007669"/>
    <property type="project" value="InterPro"/>
</dbReference>
<dbReference type="SMART" id="SM01321">
    <property type="entry name" value="Y1_Tnp"/>
    <property type="match status" value="1"/>
</dbReference>
<dbReference type="EMBL" id="JOUE01000005">
    <property type="protein sequence ID" value="KFJ43054.1"/>
    <property type="molecule type" value="Genomic_DNA"/>
</dbReference>
<reference evidence="2 3" key="1">
    <citation type="submission" date="2014-04" db="EMBL/GenBank/DDBJ databases">
        <authorList>
            <person name="Bishop-Lilly K.A."/>
            <person name="Broomall S.M."/>
            <person name="Chain P.S."/>
            <person name="Chertkov O."/>
            <person name="Coyne S.R."/>
            <person name="Daligault H.E."/>
            <person name="Davenport K.W."/>
            <person name="Erkkila T."/>
            <person name="Frey K.G."/>
            <person name="Gibbons H.S."/>
            <person name="Gu W."/>
            <person name="Jaissle J."/>
            <person name="Johnson S.L."/>
            <person name="Koroleva G.I."/>
            <person name="Ladner J.T."/>
            <person name="Lo C.-C."/>
            <person name="Minogue T.D."/>
            <person name="Munk C."/>
            <person name="Palacios G.F."/>
            <person name="Redden C.L."/>
            <person name="Rosenzweig C.N."/>
            <person name="Scholz M.B."/>
            <person name="Teshima H."/>
            <person name="Xu Y."/>
        </authorList>
    </citation>
    <scope>NUCLEOTIDE SEQUENCE [LARGE SCALE GENOMIC DNA]</scope>
    <source>
        <strain evidence="2 3">FAJ</strain>
    </source>
</reference>
<accession>A0AAW3DCG6</accession>
<dbReference type="Proteomes" id="UP000029117">
    <property type="component" value="Unassembled WGS sequence"/>
</dbReference>
<dbReference type="GO" id="GO:0003677">
    <property type="term" value="F:DNA binding"/>
    <property type="evidence" value="ECO:0007669"/>
    <property type="project" value="InterPro"/>
</dbReference>
<dbReference type="InterPro" id="IPR002686">
    <property type="entry name" value="Transposase_17"/>
</dbReference>
<dbReference type="PANTHER" id="PTHR33360">
    <property type="entry name" value="TRANSPOSASE FOR INSERTION SEQUENCE ELEMENT IS200"/>
    <property type="match status" value="1"/>
</dbReference>
<proteinExistence type="predicted"/>
<sequence length="140" mass="16848">MKKNNRKLYGYISTNRSKHNLKIHLILVCKYRKKLLTNKVNDDIKNIIRNIEKTSDFEIIEMETDKDHIHLMIQYLPKIPVSAIVNRIKSVTTYHIWRKNYYFLSKQFWKEKTFWTDGYFVCSIGEASPETIQKYIQNQG</sequence>
<comment type="caution">
    <text evidence="2">The sequence shown here is derived from an EMBL/GenBank/DDBJ whole genome shotgun (WGS) entry which is preliminary data.</text>
</comment>
<name>A0AAW3DCG6_9GAMM</name>
<dbReference type="PANTHER" id="PTHR33360:SF2">
    <property type="entry name" value="TRANSPOSASE FOR INSERTION SEQUENCE ELEMENT IS200"/>
    <property type="match status" value="1"/>
</dbReference>
<gene>
    <name evidence="2" type="ORF">DR78_1973</name>
</gene>
<dbReference type="RefSeq" id="WP_035738008.1">
    <property type="nucleotide sequence ID" value="NZ_JACTRV010000019.1"/>
</dbReference>
<dbReference type="GO" id="GO:0004803">
    <property type="term" value="F:transposase activity"/>
    <property type="evidence" value="ECO:0007669"/>
    <property type="project" value="InterPro"/>
</dbReference>
<dbReference type="SUPFAM" id="SSF143422">
    <property type="entry name" value="Transposase IS200-like"/>
    <property type="match status" value="1"/>
</dbReference>
<evidence type="ECO:0000313" key="2">
    <source>
        <dbReference type="EMBL" id="KFJ43054.1"/>
    </source>
</evidence>
<dbReference type="Pfam" id="PF01797">
    <property type="entry name" value="Y1_Tnp"/>
    <property type="match status" value="1"/>
</dbReference>
<dbReference type="Gene3D" id="3.30.70.1290">
    <property type="entry name" value="Transposase IS200-like"/>
    <property type="match status" value="1"/>
</dbReference>
<protein>
    <submittedName>
        <fullName evidence="2">Transposase IS200 like family protein</fullName>
    </submittedName>
</protein>
<evidence type="ECO:0000259" key="1">
    <source>
        <dbReference type="SMART" id="SM01321"/>
    </source>
</evidence>
<dbReference type="AlphaFoldDB" id="A0AAW3DCG6"/>
<evidence type="ECO:0000313" key="3">
    <source>
        <dbReference type="Proteomes" id="UP000029117"/>
    </source>
</evidence>